<dbReference type="Gene3D" id="3.40.605.10">
    <property type="entry name" value="Aldehyde Dehydrogenase, Chain A, domain 1"/>
    <property type="match status" value="1"/>
</dbReference>
<feature type="active site" evidence="3">
    <location>
        <position position="271"/>
    </location>
</feature>
<dbReference type="InterPro" id="IPR016161">
    <property type="entry name" value="Ald_DH/histidinol_DH"/>
</dbReference>
<evidence type="ECO:0000313" key="7">
    <source>
        <dbReference type="Proteomes" id="UP000032487"/>
    </source>
</evidence>
<dbReference type="PANTHER" id="PTHR11699">
    <property type="entry name" value="ALDEHYDE DEHYDROGENASE-RELATED"/>
    <property type="match status" value="1"/>
</dbReference>
<dbReference type="OrthoDB" id="9812625at2"/>
<protein>
    <submittedName>
        <fullName evidence="6">Aldehyde dehydrogenase</fullName>
    </submittedName>
</protein>
<dbReference type="RefSeq" id="WP_045163106.1">
    <property type="nucleotide sequence ID" value="NZ_JYHV01000029.1"/>
</dbReference>
<dbReference type="Pfam" id="PF00171">
    <property type="entry name" value="Aldedh"/>
    <property type="match status" value="1"/>
</dbReference>
<dbReference type="PROSITE" id="PS00687">
    <property type="entry name" value="ALDEHYDE_DEHYDR_GLU"/>
    <property type="match status" value="1"/>
</dbReference>
<dbReference type="InterPro" id="IPR016160">
    <property type="entry name" value="Ald_DH_CS_CYS"/>
</dbReference>
<dbReference type="PROSITE" id="PS00070">
    <property type="entry name" value="ALDEHYDE_DEHYDR_CYS"/>
    <property type="match status" value="1"/>
</dbReference>
<comment type="similarity">
    <text evidence="1 4">Belongs to the aldehyde dehydrogenase family.</text>
</comment>
<comment type="caution">
    <text evidence="6">The sequence shown here is derived from an EMBL/GenBank/DDBJ whole genome shotgun (WGS) entry which is preliminary data.</text>
</comment>
<evidence type="ECO:0000256" key="3">
    <source>
        <dbReference type="PROSITE-ProRule" id="PRU10007"/>
    </source>
</evidence>
<name>A0A0D9AIA1_STUST</name>
<evidence type="ECO:0000256" key="1">
    <source>
        <dbReference type="ARBA" id="ARBA00009986"/>
    </source>
</evidence>
<dbReference type="InterPro" id="IPR029510">
    <property type="entry name" value="Ald_DH_CS_GLU"/>
</dbReference>
<sequence>MSALIDVIQPVTQFLQKRHASFIDGQSLSDQGGASHTLHNPATGEPLATTVQADAAEVDAIVLSAYQAFTSGRWSKLAPAERERTLLRFADLVEAHGEELAQIETLNQGKSIHLSRAIEVGASVNYMRYMAGWATKIEGQTFDVSIPIPAGARFNAYTRREPAGVVAGIVPWNFPMMIALWKVMPALACGCTIVIKPADETPLTALRLAELAIEAGIPAGVFNVLIGKGSQAGAALVAHPLVNKVSFTGSTAVGKQVGIAALNNMTRFTLELGGKNPMLVLEDADIEKAVAGAIGGGLLNQGQVCAAASRLYVHSSQYNRFVEALSAAVSGMTIGAGLDPNAQINPLVSQKHQASVLNYLEITRREGARFATGGQTMDLPGYFVQPTVLCDMEQKSTPIQEEIFGPVLSVMAYDDLERAVEMVNDSRYGLTASIWSNDLGRVMDLIPRIEAGTVWVNNHVPVDPNMPFGGFKQSGMGREFGRAAIEGFTETKSVCITY</sequence>
<dbReference type="InterPro" id="IPR015590">
    <property type="entry name" value="Aldehyde_DH_dom"/>
</dbReference>
<dbReference type="AlphaFoldDB" id="A0A0D9AIA1"/>
<dbReference type="Gene3D" id="3.40.309.10">
    <property type="entry name" value="Aldehyde Dehydrogenase, Chain A, domain 2"/>
    <property type="match status" value="1"/>
</dbReference>
<dbReference type="InterPro" id="IPR016162">
    <property type="entry name" value="Ald_DH_N"/>
</dbReference>
<evidence type="ECO:0000256" key="4">
    <source>
        <dbReference type="RuleBase" id="RU003345"/>
    </source>
</evidence>
<dbReference type="SUPFAM" id="SSF53720">
    <property type="entry name" value="ALDH-like"/>
    <property type="match status" value="1"/>
</dbReference>
<dbReference type="InterPro" id="IPR016163">
    <property type="entry name" value="Ald_DH_C"/>
</dbReference>
<dbReference type="PATRIC" id="fig|316.101.peg.3870"/>
<organism evidence="6 7">
    <name type="scientific">Stutzerimonas stutzeri</name>
    <name type="common">Pseudomonas stutzeri</name>
    <dbReference type="NCBI Taxonomy" id="316"/>
    <lineage>
        <taxon>Bacteria</taxon>
        <taxon>Pseudomonadati</taxon>
        <taxon>Pseudomonadota</taxon>
        <taxon>Gammaproteobacteria</taxon>
        <taxon>Pseudomonadales</taxon>
        <taxon>Pseudomonadaceae</taxon>
        <taxon>Stutzerimonas</taxon>
    </lineage>
</organism>
<dbReference type="FunFam" id="3.40.309.10:FF:000009">
    <property type="entry name" value="Aldehyde dehydrogenase A"/>
    <property type="match status" value="1"/>
</dbReference>
<reference evidence="6 7" key="1">
    <citation type="submission" date="2015-02" db="EMBL/GenBank/DDBJ databases">
        <title>Draft genome sequence of Pseudomonas stutzeri NT0128 isolated from wheat (Triticum turgidum) rhizosphere.</title>
        <authorList>
            <person name="Tovi N."/>
            <person name="Frenk S."/>
            <person name="Hadar Y."/>
            <person name="Minz D."/>
        </authorList>
    </citation>
    <scope>NUCLEOTIDE SEQUENCE [LARGE SCALE GENOMIC DNA]</scope>
    <source>
        <strain evidence="6 7">NT0128</strain>
    </source>
</reference>
<feature type="domain" description="Aldehyde dehydrogenase" evidence="5">
    <location>
        <begin position="36"/>
        <end position="494"/>
    </location>
</feature>
<evidence type="ECO:0000256" key="2">
    <source>
        <dbReference type="ARBA" id="ARBA00023002"/>
    </source>
</evidence>
<keyword evidence="2 4" id="KW-0560">Oxidoreductase</keyword>
<evidence type="ECO:0000313" key="6">
    <source>
        <dbReference type="EMBL" id="KJH80482.1"/>
    </source>
</evidence>
<dbReference type="GO" id="GO:0016620">
    <property type="term" value="F:oxidoreductase activity, acting on the aldehyde or oxo group of donors, NAD or NADP as acceptor"/>
    <property type="evidence" value="ECO:0007669"/>
    <property type="project" value="InterPro"/>
</dbReference>
<evidence type="ECO:0000259" key="5">
    <source>
        <dbReference type="Pfam" id="PF00171"/>
    </source>
</evidence>
<dbReference type="FunFam" id="3.40.605.10:FF:000007">
    <property type="entry name" value="NAD/NADP-dependent betaine aldehyde dehydrogenase"/>
    <property type="match status" value="1"/>
</dbReference>
<dbReference type="EMBL" id="JYHV01000029">
    <property type="protein sequence ID" value="KJH80482.1"/>
    <property type="molecule type" value="Genomic_DNA"/>
</dbReference>
<accession>A0A0D9AIA1</accession>
<proteinExistence type="inferred from homology"/>
<dbReference type="Proteomes" id="UP000032487">
    <property type="component" value="Unassembled WGS sequence"/>
</dbReference>
<gene>
    <name evidence="6" type="ORF">UF78_15520</name>
</gene>